<dbReference type="Proteomes" id="UP001058273">
    <property type="component" value="Chromosome"/>
</dbReference>
<keyword evidence="1" id="KW-1133">Transmembrane helix</keyword>
<feature type="transmembrane region" description="Helical" evidence="1">
    <location>
        <begin position="20"/>
        <end position="39"/>
    </location>
</feature>
<name>A0ABY5P181_9ENTE</name>
<organism evidence="2 3">
    <name type="scientific">Vagococcus luciliae</name>
    <dbReference type="NCBI Taxonomy" id="2920380"/>
    <lineage>
        <taxon>Bacteria</taxon>
        <taxon>Bacillati</taxon>
        <taxon>Bacillota</taxon>
        <taxon>Bacilli</taxon>
        <taxon>Lactobacillales</taxon>
        <taxon>Enterococcaceae</taxon>
        <taxon>Vagococcus</taxon>
    </lineage>
</organism>
<feature type="transmembrane region" description="Helical" evidence="1">
    <location>
        <begin position="51"/>
        <end position="74"/>
    </location>
</feature>
<gene>
    <name evidence="2" type="ORF">G314FT_15870</name>
</gene>
<dbReference type="EMBL" id="CP102451">
    <property type="protein sequence ID" value="UUV99426.1"/>
    <property type="molecule type" value="Genomic_DNA"/>
</dbReference>
<protein>
    <recommendedName>
        <fullName evidence="4">DUF1361 domain-containing protein</fullName>
    </recommendedName>
</protein>
<reference evidence="2" key="1">
    <citation type="submission" date="2022-08" db="EMBL/GenBank/DDBJ databases">
        <title>Genome sequence of Vagococcus luciliae DSM 112651.</title>
        <authorList>
            <person name="Juan G."/>
            <person name="Anja P."/>
            <person name="Rolf D."/>
            <person name="Kampfer P."/>
            <person name="Vilcinskas A."/>
        </authorList>
    </citation>
    <scope>NUCLEOTIDE SEQUENCE</scope>
    <source>
        <strain evidence="2">G314FT</strain>
    </source>
</reference>
<keyword evidence="1" id="KW-0812">Transmembrane</keyword>
<dbReference type="RefSeq" id="WP_257700317.1">
    <property type="nucleotide sequence ID" value="NZ_CP102451.1"/>
</dbReference>
<reference evidence="2" key="2">
    <citation type="submission" date="2022-08" db="EMBL/GenBank/DDBJ databases">
        <authorList>
            <person name="Poehlein A."/>
            <person name="Guzman J."/>
            <person name="Daniel R."/>
            <person name="Vilcinskas A."/>
        </authorList>
    </citation>
    <scope>NUCLEOTIDE SEQUENCE</scope>
    <source>
        <strain evidence="2">G314FT</strain>
    </source>
</reference>
<evidence type="ECO:0008006" key="4">
    <source>
        <dbReference type="Google" id="ProtNLM"/>
    </source>
</evidence>
<feature type="transmembrane region" description="Helical" evidence="1">
    <location>
        <begin position="173"/>
        <end position="199"/>
    </location>
</feature>
<evidence type="ECO:0000256" key="1">
    <source>
        <dbReference type="SAM" id="Phobius"/>
    </source>
</evidence>
<keyword evidence="1" id="KW-0472">Membrane</keyword>
<dbReference type="InterPro" id="IPR009793">
    <property type="entry name" value="DUF1361"/>
</dbReference>
<evidence type="ECO:0000313" key="2">
    <source>
        <dbReference type="EMBL" id="UUV99426.1"/>
    </source>
</evidence>
<proteinExistence type="predicted"/>
<feature type="transmembrane region" description="Helical" evidence="1">
    <location>
        <begin position="133"/>
        <end position="153"/>
    </location>
</feature>
<feature type="transmembrane region" description="Helical" evidence="1">
    <location>
        <begin position="94"/>
        <end position="112"/>
    </location>
</feature>
<sequence>MKNIVRLMSLLLIIGAYNTRFSFLSLNILLAYIPLELSFQFFRVKKNSLKIGLAALFMLYFPNIPYLVTDIIHMDILDIYNHFTGDSIKNLGDWTLTVVLFLAVFSFVLIGFGQLLKLLNYIKNRYALNMTQVSLILIAACLLSSLGIYAGRFPPRFHSIDIFVRPWYVFKTIFLNWSLVKLEIVFLFLILHLAIVGVMTMNKQLSKLK</sequence>
<dbReference type="Pfam" id="PF07099">
    <property type="entry name" value="DUF1361"/>
    <property type="match status" value="1"/>
</dbReference>
<accession>A0ABY5P181</accession>
<evidence type="ECO:0000313" key="3">
    <source>
        <dbReference type="Proteomes" id="UP001058273"/>
    </source>
</evidence>
<keyword evidence="3" id="KW-1185">Reference proteome</keyword>